<dbReference type="FunFam" id="1.20.120.1200:FF:000007">
    <property type="entry name" value="NADH-quinone oxidoreductase subunit J"/>
    <property type="match status" value="1"/>
</dbReference>
<dbReference type="EC" id="7.1.1.-" evidence="2"/>
<organism evidence="4 5">
    <name type="scientific">Chloroflexus aurantiacus (strain ATCC 29366 / DSM 635 / J-10-fl)</name>
    <dbReference type="NCBI Taxonomy" id="324602"/>
    <lineage>
        <taxon>Bacteria</taxon>
        <taxon>Bacillati</taxon>
        <taxon>Chloroflexota</taxon>
        <taxon>Chloroflexia</taxon>
        <taxon>Chloroflexales</taxon>
        <taxon>Chloroflexineae</taxon>
        <taxon>Chloroflexaceae</taxon>
        <taxon>Chloroflexus</taxon>
    </lineage>
</organism>
<reference evidence="5" key="1">
    <citation type="journal article" date="2011" name="BMC Genomics">
        <title>Complete genome sequence of the filamentous anoxygenic phototrophic bacterium Chloroflexus aurantiacus.</title>
        <authorList>
            <person name="Tang K.H."/>
            <person name="Barry K."/>
            <person name="Chertkov O."/>
            <person name="Dalin E."/>
            <person name="Han C.S."/>
            <person name="Hauser L.J."/>
            <person name="Honchak B.M."/>
            <person name="Karbach L.E."/>
            <person name="Land M.L."/>
            <person name="Lapidus A."/>
            <person name="Larimer F.W."/>
            <person name="Mikhailova N."/>
            <person name="Pitluck S."/>
            <person name="Pierson B.K."/>
            <person name="Blankenship R.E."/>
        </authorList>
    </citation>
    <scope>NUCLEOTIDE SEQUENCE [LARGE SCALE GENOMIC DNA]</scope>
    <source>
        <strain evidence="5">ATCC 29366 / DSM 635 / J-10-fl</strain>
    </source>
</reference>
<feature type="region of interest" description="Disordered" evidence="3">
    <location>
        <begin position="189"/>
        <end position="216"/>
    </location>
</feature>
<dbReference type="InterPro" id="IPR001457">
    <property type="entry name" value="NADH_UbQ/plastoQ_OxRdtase_su6"/>
</dbReference>
<sequence>MEIVVQIVFGVIALFILVSAAMVVSVRNVIHAALWLIACFFGVGALYMLLEAEFLAVVQVLIYVGAVSVLILFAIMLTRQITGEGIRQLTTRWPVVLAIAVLLFATVMAPTLINQQWNVPPAPPIGTPEPIAGPAELGRGFVNEFLLQFQVVGVLLTVALIGAIVIAYEERARRRKVLTLAEELELKRLREQASPPSAEPVEEETVVQTIQPTSER</sequence>
<protein>
    <recommendedName>
        <fullName evidence="2">NADH-quinone oxidoreductase subunit J</fullName>
        <ecNumber evidence="2">7.1.1.-</ecNumber>
    </recommendedName>
</protein>
<dbReference type="PANTHER" id="PTHR33269:SF17">
    <property type="entry name" value="NADH-UBIQUINONE OXIDOREDUCTASE CHAIN 6"/>
    <property type="match status" value="1"/>
</dbReference>
<keyword evidence="5" id="KW-1185">Reference proteome</keyword>
<name>A9WED4_CHLAA</name>
<dbReference type="PANTHER" id="PTHR33269">
    <property type="entry name" value="NADH-UBIQUINONE OXIDOREDUCTASE CHAIN 6"/>
    <property type="match status" value="1"/>
</dbReference>
<evidence type="ECO:0000256" key="3">
    <source>
        <dbReference type="SAM" id="MobiDB-lite"/>
    </source>
</evidence>
<comment type="catalytic activity">
    <reaction evidence="2">
        <text>a quinone + NADH + 5 H(+)(in) = a quinol + NAD(+) + 4 H(+)(out)</text>
        <dbReference type="Rhea" id="RHEA:57888"/>
        <dbReference type="ChEBI" id="CHEBI:15378"/>
        <dbReference type="ChEBI" id="CHEBI:24646"/>
        <dbReference type="ChEBI" id="CHEBI:57540"/>
        <dbReference type="ChEBI" id="CHEBI:57945"/>
        <dbReference type="ChEBI" id="CHEBI:132124"/>
    </reaction>
</comment>
<proteinExistence type="inferred from homology"/>
<dbReference type="Proteomes" id="UP000002008">
    <property type="component" value="Chromosome"/>
</dbReference>
<dbReference type="Pfam" id="PF00499">
    <property type="entry name" value="Oxidored_q3"/>
    <property type="match status" value="1"/>
</dbReference>
<evidence type="ECO:0000256" key="2">
    <source>
        <dbReference type="RuleBase" id="RU004429"/>
    </source>
</evidence>
<feature type="transmembrane region" description="Helical" evidence="2">
    <location>
        <begin position="6"/>
        <end position="26"/>
    </location>
</feature>
<comment type="function">
    <text evidence="2">NDH-1 shuttles electrons from NADH, via FMN and iron-sulfur (Fe-S) centers, to quinones in the respiratory chain. Couples the redox reaction to proton translocation (for every two electrons transferred, four hydrogen ions are translocated across the cytoplasmic membrane), and thus conserves the redox energy in a proton gradient.</text>
</comment>
<dbReference type="InParanoid" id="A9WED4"/>
<dbReference type="InterPro" id="IPR042106">
    <property type="entry name" value="Nuo/plastoQ_OxRdtase_6_NuoJ"/>
</dbReference>
<keyword evidence="2" id="KW-1003">Cell membrane</keyword>
<feature type="transmembrane region" description="Helical" evidence="2">
    <location>
        <begin position="56"/>
        <end position="77"/>
    </location>
</feature>
<feature type="transmembrane region" description="Helical" evidence="2">
    <location>
        <begin position="33"/>
        <end position="50"/>
    </location>
</feature>
<dbReference type="GO" id="GO:0008137">
    <property type="term" value="F:NADH dehydrogenase (ubiquinone) activity"/>
    <property type="evidence" value="ECO:0007669"/>
    <property type="project" value="UniProtKB-UniRule"/>
</dbReference>
<dbReference type="KEGG" id="cau:Caur_1981"/>
<dbReference type="RefSeq" id="WP_012257850.1">
    <property type="nucleotide sequence ID" value="NC_010175.1"/>
</dbReference>
<dbReference type="STRING" id="324602.Caur_1981"/>
<feature type="transmembrane region" description="Helical" evidence="2">
    <location>
        <begin position="89"/>
        <end position="113"/>
    </location>
</feature>
<accession>A9WED4</accession>
<dbReference type="GO" id="GO:0045271">
    <property type="term" value="C:respiratory chain complex I"/>
    <property type="evidence" value="ECO:0000318"/>
    <property type="project" value="GO_Central"/>
</dbReference>
<keyword evidence="2" id="KW-1133">Transmembrane helix</keyword>
<comment type="similarity">
    <text evidence="1 2">Belongs to the complex I subunit 6 family.</text>
</comment>
<keyword evidence="2" id="KW-0812">Transmembrane</keyword>
<dbReference type="GO" id="GO:0005886">
    <property type="term" value="C:plasma membrane"/>
    <property type="evidence" value="ECO:0007669"/>
    <property type="project" value="UniProtKB-SubCell"/>
</dbReference>
<dbReference type="Gene3D" id="1.20.120.1200">
    <property type="entry name" value="NADH-ubiquinone/plastoquinone oxidoreductase chain 6, subunit NuoJ"/>
    <property type="match status" value="1"/>
</dbReference>
<dbReference type="EnsemblBacteria" id="ABY35196">
    <property type="protein sequence ID" value="ABY35196"/>
    <property type="gene ID" value="Caur_1981"/>
</dbReference>
<dbReference type="EMBL" id="CP000909">
    <property type="protein sequence ID" value="ABY35196.1"/>
    <property type="molecule type" value="Genomic_DNA"/>
</dbReference>
<keyword evidence="2" id="KW-0874">Quinone</keyword>
<evidence type="ECO:0000256" key="1">
    <source>
        <dbReference type="ARBA" id="ARBA00005698"/>
    </source>
</evidence>
<comment type="subcellular location">
    <subcellularLocation>
        <location evidence="2">Cell membrane</location>
        <topology evidence="2">Multi-pass membrane protein</topology>
    </subcellularLocation>
</comment>
<evidence type="ECO:0000313" key="5">
    <source>
        <dbReference type="Proteomes" id="UP000002008"/>
    </source>
</evidence>
<dbReference type="GO" id="GO:0048038">
    <property type="term" value="F:quinone binding"/>
    <property type="evidence" value="ECO:0007669"/>
    <property type="project" value="UniProtKB-UniRule"/>
</dbReference>
<dbReference type="eggNOG" id="COG0839">
    <property type="taxonomic scope" value="Bacteria"/>
</dbReference>
<feature type="transmembrane region" description="Helical" evidence="2">
    <location>
        <begin position="145"/>
        <end position="168"/>
    </location>
</feature>
<evidence type="ECO:0000313" key="4">
    <source>
        <dbReference type="EMBL" id="ABY35196.1"/>
    </source>
</evidence>
<dbReference type="PATRIC" id="fig|324602.8.peg.2250"/>
<keyword evidence="2" id="KW-0520">NAD</keyword>
<dbReference type="AlphaFoldDB" id="A9WED4"/>
<keyword evidence="2" id="KW-0472">Membrane</keyword>
<gene>
    <name evidence="4" type="ordered locus">Caur_1981</name>
</gene>
<dbReference type="HOGENOM" id="CLU_085957_2_2_0"/>
<dbReference type="SMR" id="A9WED4"/>